<dbReference type="Pfam" id="PF07158">
    <property type="entry name" value="MatC_N"/>
    <property type="match status" value="1"/>
</dbReference>
<reference evidence="3 4" key="1">
    <citation type="submission" date="2018-11" db="EMBL/GenBank/DDBJ databases">
        <title>Saccharopolyspora rhizosphaerae sp. nov., an actinomycete isolated from rhizosphere soil in Thailand.</title>
        <authorList>
            <person name="Intra B."/>
            <person name="Euanorasetr J."/>
            <person name="Take A."/>
            <person name="Inahashi Y."/>
            <person name="Mori M."/>
            <person name="Panbangred W."/>
            <person name="Matsumoto A."/>
        </authorList>
    </citation>
    <scope>NUCLEOTIDE SEQUENCE [LARGE SCALE GENOMIC DNA]</scope>
    <source>
        <strain evidence="3 4">H219</strain>
    </source>
</reference>
<keyword evidence="1" id="KW-0812">Transmembrane</keyword>
<feature type="domain" description="Dicarboxylate carrier MatC N-terminal" evidence="2">
    <location>
        <begin position="1"/>
        <end position="149"/>
    </location>
</feature>
<feature type="transmembrane region" description="Helical" evidence="1">
    <location>
        <begin position="135"/>
        <end position="160"/>
    </location>
</feature>
<feature type="transmembrane region" description="Helical" evidence="1">
    <location>
        <begin position="396"/>
        <end position="420"/>
    </location>
</feature>
<evidence type="ECO:0000256" key="1">
    <source>
        <dbReference type="SAM" id="Phobius"/>
    </source>
</evidence>
<name>A0A3R8P3Q4_9PSEU</name>
<comment type="caution">
    <text evidence="3">The sequence shown here is derived from an EMBL/GenBank/DDBJ whole genome shotgun (WGS) entry which is preliminary data.</text>
</comment>
<feature type="transmembrane region" description="Helical" evidence="1">
    <location>
        <begin position="172"/>
        <end position="195"/>
    </location>
</feature>
<feature type="transmembrane region" description="Helical" evidence="1">
    <location>
        <begin position="230"/>
        <end position="263"/>
    </location>
</feature>
<dbReference type="Proteomes" id="UP000274515">
    <property type="component" value="Unassembled WGS sequence"/>
</dbReference>
<sequence length="421" mass="43207">MSAELISILALVAIFVITGVFSVNMGALAFAAAFLVGTLAGGMTSDDILGGFPGEIFMVLVGVTYLFAIARANGTIDWLVYRAVQLVRGRLALVPWVMLAVSGLLTAIGAVPPAAVAIIAPVAMGLAAKHGISPLLMSVMVVHGTMVGGFSPISVFGVIVNGVVDESRLEGSPLFLFFASFVLNLVFAAVAFVLLGGRKHAERPVPADAPGAARDDTLLAHVEMSRDKALTLLGILTMVVLTLFLELDIGLVAITVAVVLGIISPQAHRDAVKNVTWPTVLLICGVLTYVSVLQELGTVDYVSHAVSSIGVPLLSAFLLCLIGAVVSAFASSTGLLGALIPLAVPLMAAGQVGVAGMVAALAIASTVVDISPFSTSGAIMLANSREAERDSVFKGLALYGGAMVVIAPVVVWLTMILPGIN</sequence>
<dbReference type="AlphaFoldDB" id="A0A3R8P3Q4"/>
<feature type="transmembrane region" description="Helical" evidence="1">
    <location>
        <begin position="6"/>
        <end position="36"/>
    </location>
</feature>
<evidence type="ECO:0000259" key="2">
    <source>
        <dbReference type="Pfam" id="PF07158"/>
    </source>
</evidence>
<feature type="transmembrane region" description="Helical" evidence="1">
    <location>
        <begin position="275"/>
        <end position="292"/>
    </location>
</feature>
<organism evidence="3 4">
    <name type="scientific">Saccharopolyspora rhizosphaerae</name>
    <dbReference type="NCBI Taxonomy" id="2492662"/>
    <lineage>
        <taxon>Bacteria</taxon>
        <taxon>Bacillati</taxon>
        <taxon>Actinomycetota</taxon>
        <taxon>Actinomycetes</taxon>
        <taxon>Pseudonocardiales</taxon>
        <taxon>Pseudonocardiaceae</taxon>
        <taxon>Saccharopolyspora</taxon>
    </lineage>
</organism>
<evidence type="ECO:0000313" key="3">
    <source>
        <dbReference type="EMBL" id="RRO18946.1"/>
    </source>
</evidence>
<dbReference type="InterPro" id="IPR009827">
    <property type="entry name" value="MatC_N"/>
</dbReference>
<accession>A0A3R8P3Q4</accession>
<gene>
    <name evidence="3" type="ORF">EIL87_05450</name>
</gene>
<feature type="transmembrane region" description="Helical" evidence="1">
    <location>
        <begin position="352"/>
        <end position="375"/>
    </location>
</feature>
<keyword evidence="4" id="KW-1185">Reference proteome</keyword>
<dbReference type="OrthoDB" id="8738207at2"/>
<dbReference type="RefSeq" id="WP_125089054.1">
    <property type="nucleotide sequence ID" value="NZ_RSAA01000005.1"/>
</dbReference>
<feature type="transmembrane region" description="Helical" evidence="1">
    <location>
        <begin position="48"/>
        <end position="70"/>
    </location>
</feature>
<feature type="transmembrane region" description="Helical" evidence="1">
    <location>
        <begin position="96"/>
        <end position="123"/>
    </location>
</feature>
<protein>
    <recommendedName>
        <fullName evidence="2">Dicarboxylate carrier MatC N-terminal domain-containing protein</fullName>
    </recommendedName>
</protein>
<feature type="transmembrane region" description="Helical" evidence="1">
    <location>
        <begin position="313"/>
        <end position="340"/>
    </location>
</feature>
<dbReference type="EMBL" id="RSAA01000005">
    <property type="protein sequence ID" value="RRO18946.1"/>
    <property type="molecule type" value="Genomic_DNA"/>
</dbReference>
<keyword evidence="1" id="KW-0472">Membrane</keyword>
<keyword evidence="1" id="KW-1133">Transmembrane helix</keyword>
<proteinExistence type="predicted"/>
<evidence type="ECO:0000313" key="4">
    <source>
        <dbReference type="Proteomes" id="UP000274515"/>
    </source>
</evidence>